<feature type="chain" id="PRO_5040972753" description="Fruit-body specific protein a" evidence="1">
    <location>
        <begin position="21"/>
        <end position="503"/>
    </location>
</feature>
<sequence length="503" mass="56365">MLLFPYYHLMLALLVAGNTSTNHRYGYAEHGSVVHSASQGIQTIEWDFNEFTGTTIDFDDIAYAVFQVDQISELTADSRPNSPPISTIATALDGEVVNPAVLTPRNPSSSAVETRLHWHRRTKRDYVQIFEGTETGLEDPDASIVGVAYLTYTLVNNSTYNVDDCLEFCDHTLRCVSVNLYYEYNNLLLDHIYPQRSNLKCVAYGDVHFPQANLSFGRMSVSGDLTYIQQSSGWVTKSYLNPSAPDGYDALPDLDGANEAFGYMNSFFLTHYDVEACAAICNNWTPDDLGGSCKYFNIWRAVVGIVPITYTCSIYHIPADPSTAVYRGQGNLTVTESRGYKRKTYILDGGFEYYTCDEPNAAFCFTHTTDTWLASSLWEGYYDASIFHYKPYAHSGNSVAILGSAFGYDEYPGTLTVASSLSTEAGVRYIIEFFHSRSGEGMEVNGFVEVYWNGDLVGVIYPAYSQWEYYQFEVIGRGNDELDFRGGRAPVYDYIDDIVVMRA</sequence>
<protein>
    <recommendedName>
        <fullName evidence="4">Fruit-body specific protein a</fullName>
    </recommendedName>
</protein>
<proteinExistence type="predicted"/>
<evidence type="ECO:0000313" key="3">
    <source>
        <dbReference type="Proteomes" id="UP001150238"/>
    </source>
</evidence>
<gene>
    <name evidence="2" type="ORF">C8J55DRAFT_554713</name>
</gene>
<evidence type="ECO:0008006" key="4">
    <source>
        <dbReference type="Google" id="ProtNLM"/>
    </source>
</evidence>
<name>A0A9W9B335_9AGAR</name>
<dbReference type="Proteomes" id="UP001150238">
    <property type="component" value="Unassembled WGS sequence"/>
</dbReference>
<feature type="signal peptide" evidence="1">
    <location>
        <begin position="1"/>
        <end position="20"/>
    </location>
</feature>
<evidence type="ECO:0000313" key="2">
    <source>
        <dbReference type="EMBL" id="KAJ4495091.1"/>
    </source>
</evidence>
<evidence type="ECO:0000256" key="1">
    <source>
        <dbReference type="SAM" id="SignalP"/>
    </source>
</evidence>
<keyword evidence="1" id="KW-0732">Signal</keyword>
<reference evidence="2" key="1">
    <citation type="submission" date="2022-08" db="EMBL/GenBank/DDBJ databases">
        <authorList>
            <consortium name="DOE Joint Genome Institute"/>
            <person name="Min B."/>
            <person name="Riley R."/>
            <person name="Sierra-Patev S."/>
            <person name="Naranjo-Ortiz M."/>
            <person name="Looney B."/>
            <person name="Konkel Z."/>
            <person name="Slot J.C."/>
            <person name="Sakamoto Y."/>
            <person name="Steenwyk J.L."/>
            <person name="Rokas A."/>
            <person name="Carro J."/>
            <person name="Camarero S."/>
            <person name="Ferreira P."/>
            <person name="Molpeceres G."/>
            <person name="Ruiz-Duenas F.J."/>
            <person name="Serrano A."/>
            <person name="Henrissat B."/>
            <person name="Drula E."/>
            <person name="Hughes K.W."/>
            <person name="Mata J.L."/>
            <person name="Ishikawa N.K."/>
            <person name="Vargas-Isla R."/>
            <person name="Ushijima S."/>
            <person name="Smith C.A."/>
            <person name="Ahrendt S."/>
            <person name="Andreopoulos W."/>
            <person name="He G."/>
            <person name="Labutti K."/>
            <person name="Lipzen A."/>
            <person name="Ng V."/>
            <person name="Sandor L."/>
            <person name="Barry K."/>
            <person name="Martinez A.T."/>
            <person name="Xiao Y."/>
            <person name="Gibbons J.G."/>
            <person name="Terashima K."/>
            <person name="Hibbett D.S."/>
            <person name="Grigoriev I.V."/>
        </authorList>
    </citation>
    <scope>NUCLEOTIDE SEQUENCE</scope>
    <source>
        <strain evidence="2">Sp2 HRB7682 ss15</strain>
    </source>
</reference>
<dbReference type="EMBL" id="JANVFS010000002">
    <property type="protein sequence ID" value="KAJ4495091.1"/>
    <property type="molecule type" value="Genomic_DNA"/>
</dbReference>
<dbReference type="AlphaFoldDB" id="A0A9W9B335"/>
<comment type="caution">
    <text evidence="2">The sequence shown here is derived from an EMBL/GenBank/DDBJ whole genome shotgun (WGS) entry which is preliminary data.</text>
</comment>
<reference evidence="2" key="2">
    <citation type="journal article" date="2023" name="Proc. Natl. Acad. Sci. U.S.A.">
        <title>A global phylogenomic analysis of the shiitake genus Lentinula.</title>
        <authorList>
            <person name="Sierra-Patev S."/>
            <person name="Min B."/>
            <person name="Naranjo-Ortiz M."/>
            <person name="Looney B."/>
            <person name="Konkel Z."/>
            <person name="Slot J.C."/>
            <person name="Sakamoto Y."/>
            <person name="Steenwyk J.L."/>
            <person name="Rokas A."/>
            <person name="Carro J."/>
            <person name="Camarero S."/>
            <person name="Ferreira P."/>
            <person name="Molpeceres G."/>
            <person name="Ruiz-Duenas F.J."/>
            <person name="Serrano A."/>
            <person name="Henrissat B."/>
            <person name="Drula E."/>
            <person name="Hughes K.W."/>
            <person name="Mata J.L."/>
            <person name="Ishikawa N.K."/>
            <person name="Vargas-Isla R."/>
            <person name="Ushijima S."/>
            <person name="Smith C.A."/>
            <person name="Donoghue J."/>
            <person name="Ahrendt S."/>
            <person name="Andreopoulos W."/>
            <person name="He G."/>
            <person name="LaButti K."/>
            <person name="Lipzen A."/>
            <person name="Ng V."/>
            <person name="Riley R."/>
            <person name="Sandor L."/>
            <person name="Barry K."/>
            <person name="Martinez A.T."/>
            <person name="Xiao Y."/>
            <person name="Gibbons J.G."/>
            <person name="Terashima K."/>
            <person name="Grigoriev I.V."/>
            <person name="Hibbett D."/>
        </authorList>
    </citation>
    <scope>NUCLEOTIDE SEQUENCE</scope>
    <source>
        <strain evidence="2">Sp2 HRB7682 ss15</strain>
    </source>
</reference>
<organism evidence="2 3">
    <name type="scientific">Lentinula lateritia</name>
    <dbReference type="NCBI Taxonomy" id="40482"/>
    <lineage>
        <taxon>Eukaryota</taxon>
        <taxon>Fungi</taxon>
        <taxon>Dikarya</taxon>
        <taxon>Basidiomycota</taxon>
        <taxon>Agaricomycotina</taxon>
        <taxon>Agaricomycetes</taxon>
        <taxon>Agaricomycetidae</taxon>
        <taxon>Agaricales</taxon>
        <taxon>Marasmiineae</taxon>
        <taxon>Omphalotaceae</taxon>
        <taxon>Lentinula</taxon>
    </lineage>
</organism>
<accession>A0A9W9B335</accession>